<name>A0A377IU80_9GAMM</name>
<protein>
    <submittedName>
        <fullName evidence="1">Uncharacterized protein</fullName>
    </submittedName>
</protein>
<gene>
    <name evidence="1" type="ORF">NCTC11370_03552</name>
</gene>
<dbReference type="Proteomes" id="UP000254554">
    <property type="component" value="Unassembled WGS sequence"/>
</dbReference>
<dbReference type="EMBL" id="UGGT01000002">
    <property type="protein sequence ID" value="STO91574.1"/>
    <property type="molecule type" value="Genomic_DNA"/>
</dbReference>
<dbReference type="RefSeq" id="WP_058393318.1">
    <property type="nucleotide sequence ID" value="NZ_UGGT01000002.1"/>
</dbReference>
<reference evidence="1 2" key="1">
    <citation type="submission" date="2018-06" db="EMBL/GenBank/DDBJ databases">
        <authorList>
            <consortium name="Pathogen Informatics"/>
            <person name="Doyle S."/>
        </authorList>
    </citation>
    <scope>NUCLEOTIDE SEQUENCE [LARGE SCALE GENOMIC DNA]</scope>
    <source>
        <strain evidence="1 2">NCTC11370</strain>
    </source>
</reference>
<dbReference type="OrthoDB" id="5635283at2"/>
<sequence length="274" mass="31829">MKTLLFNVKRNLKKPPKIYVLSPDKKITFGSFSSDNPAEFTEWTSLNLEQTVELKQYMQNMRALSNHFESSLNEQMDFRLRLPMSFIQCVNDISALAIKNDLELDIFEPMITSMIQQLKIILAKLPFEEKQQALAMLNKIGLAEYKKIDFSNQIQAVFSELLLIHRKSEKLEIEAKQLFNKVKRITRKSLEDIAQGHLDTPLWVVACAIEILLHEQPDILKKTLSEDDLFMLWAKQLLDRGHECDNVLHKAHSLGREELIIKIEQYDQSATKTK</sequence>
<organism evidence="1 2">
    <name type="scientific">Fluoribacter dumoffii</name>
    <dbReference type="NCBI Taxonomy" id="463"/>
    <lineage>
        <taxon>Bacteria</taxon>
        <taxon>Pseudomonadati</taxon>
        <taxon>Pseudomonadota</taxon>
        <taxon>Gammaproteobacteria</taxon>
        <taxon>Legionellales</taxon>
        <taxon>Legionellaceae</taxon>
        <taxon>Fluoribacter</taxon>
    </lineage>
</organism>
<accession>A0A377IU80</accession>
<dbReference type="AlphaFoldDB" id="A0A377IU80"/>
<keyword evidence="2" id="KW-1185">Reference proteome</keyword>
<evidence type="ECO:0000313" key="1">
    <source>
        <dbReference type="EMBL" id="STO91574.1"/>
    </source>
</evidence>
<evidence type="ECO:0000313" key="2">
    <source>
        <dbReference type="Proteomes" id="UP000254554"/>
    </source>
</evidence>
<proteinExistence type="predicted"/>